<evidence type="ECO:0000259" key="1">
    <source>
        <dbReference type="Pfam" id="PF04389"/>
    </source>
</evidence>
<dbReference type="EMBL" id="FP929003">
    <property type="protein sequence ID" value="CBK43250.1"/>
    <property type="molecule type" value="Genomic_DNA"/>
</dbReference>
<keyword evidence="3" id="KW-1185">Reference proteome</keyword>
<reference evidence="2 3" key="1">
    <citation type="journal article" date="2010" name="Proc. Natl. Acad. Sci. U.S.A.">
        <title>A Nitrospira metagenome illuminates the physiology and evolution of globally important nitrite-oxidizing bacteria.</title>
        <authorList>
            <person name="Lucker S."/>
            <person name="Wagner M."/>
            <person name="Maixner F."/>
            <person name="Pelletier E."/>
            <person name="Koch H."/>
            <person name="Vacherie B."/>
            <person name="Rattei T."/>
            <person name="Sinninghe Damste J."/>
            <person name="Spieck E."/>
            <person name="Le Paslier D."/>
            <person name="Daims H."/>
        </authorList>
    </citation>
    <scope>NUCLEOTIDE SEQUENCE [LARGE SCALE GENOMIC DNA]</scope>
</reference>
<dbReference type="PANTHER" id="PTHR12147">
    <property type="entry name" value="METALLOPEPTIDASE M28 FAMILY MEMBER"/>
    <property type="match status" value="1"/>
</dbReference>
<evidence type="ECO:0000313" key="2">
    <source>
        <dbReference type="EMBL" id="CBK43250.1"/>
    </source>
</evidence>
<feature type="domain" description="Peptidase M28" evidence="1">
    <location>
        <begin position="111"/>
        <end position="315"/>
    </location>
</feature>
<dbReference type="Proteomes" id="UP000001660">
    <property type="component" value="Chromosome"/>
</dbReference>
<dbReference type="InterPro" id="IPR007484">
    <property type="entry name" value="Peptidase_M28"/>
</dbReference>
<evidence type="ECO:0000313" key="3">
    <source>
        <dbReference type="Proteomes" id="UP000001660"/>
    </source>
</evidence>
<accession>D8PJ13</accession>
<dbReference type="STRING" id="330214.NIDE3566"/>
<dbReference type="AlphaFoldDB" id="D8PJ13"/>
<dbReference type="GO" id="GO:0006508">
    <property type="term" value="P:proteolysis"/>
    <property type="evidence" value="ECO:0007669"/>
    <property type="project" value="InterPro"/>
</dbReference>
<organism evidence="2 3">
    <name type="scientific">Nitrospira defluvii</name>
    <dbReference type="NCBI Taxonomy" id="330214"/>
    <lineage>
        <taxon>Bacteria</taxon>
        <taxon>Pseudomonadati</taxon>
        <taxon>Nitrospirota</taxon>
        <taxon>Nitrospiria</taxon>
        <taxon>Nitrospirales</taxon>
        <taxon>Nitrospiraceae</taxon>
        <taxon>Nitrospira</taxon>
    </lineage>
</organism>
<dbReference type="Gene3D" id="3.40.630.10">
    <property type="entry name" value="Zn peptidases"/>
    <property type="match status" value="1"/>
</dbReference>
<dbReference type="eggNOG" id="COG2234">
    <property type="taxonomic scope" value="Bacteria"/>
</dbReference>
<dbReference type="PANTHER" id="PTHR12147:SF26">
    <property type="entry name" value="PEPTIDASE M28 DOMAIN-CONTAINING PROTEIN"/>
    <property type="match status" value="1"/>
</dbReference>
<dbReference type="Pfam" id="PF04389">
    <property type="entry name" value="Peptidase_M28"/>
    <property type="match status" value="1"/>
</dbReference>
<gene>
    <name evidence="2" type="ORF">NIDE3566</name>
</gene>
<protein>
    <submittedName>
        <fullName evidence="2">Putative Peptidase</fullName>
    </submittedName>
</protein>
<name>D8PJ13_9BACT</name>
<dbReference type="KEGG" id="nde:NIDE3566"/>
<dbReference type="PROSITE" id="PS51257">
    <property type="entry name" value="PROKAR_LIPOPROTEIN"/>
    <property type="match status" value="1"/>
</dbReference>
<proteinExistence type="predicted"/>
<dbReference type="GO" id="GO:0008235">
    <property type="term" value="F:metalloexopeptidase activity"/>
    <property type="evidence" value="ECO:0007669"/>
    <property type="project" value="InterPro"/>
</dbReference>
<sequence length="415" mass="45347">MKSPLPPGRPPGVAPILTALSLLLGLASTGCLGTMEAIDPRSLPITSASGQRLQQHVSFLASPELSGRQPGSSGNRQAAHYIEEQFRAVGLQPLPSLGGYRQAISPTIGDNILGFLPPTAASAPARWMLIGAHYDHLGYPFLGADDNASSVAILIETARRMTGQPGHGILFVAFNSEESPYFGKTEMGSQFLFHHLPPEIGHAGNLQAVVIMDLMGGVQWPPLKDAIFAAGAETSPTLYQRVKQASAPSLTVFPVGMHLVEEIPEIGHKAFSDYDVFRNHGLPFLFLSAGRTPRYHTAGDVPSTLHYDRMAATVNWLRNLITLIGQDEAPYGFQADRVEWVDEVASFREIVNRAVHDGTRIPGTSRWSLYKLEQDAEWLRDADRLVPTPQNRDRLERISIRVQCLMAGYSGCFTF</sequence>
<dbReference type="HOGENOM" id="CLU_019932_0_1_0"/>
<dbReference type="SUPFAM" id="SSF53187">
    <property type="entry name" value="Zn-dependent exopeptidases"/>
    <property type="match status" value="1"/>
</dbReference>
<dbReference type="InterPro" id="IPR045175">
    <property type="entry name" value="M28_fam"/>
</dbReference>